<reference evidence="1" key="1">
    <citation type="submission" date="2021-06" db="EMBL/GenBank/DDBJ databases">
        <title>Comparative genomics, transcriptomics and evolutionary studies reveal genomic signatures of adaptation to plant cell wall in hemibiotrophic fungi.</title>
        <authorList>
            <consortium name="DOE Joint Genome Institute"/>
            <person name="Baroncelli R."/>
            <person name="Diaz J.F."/>
            <person name="Benocci T."/>
            <person name="Peng M."/>
            <person name="Battaglia E."/>
            <person name="Haridas S."/>
            <person name="Andreopoulos W."/>
            <person name="Labutti K."/>
            <person name="Pangilinan J."/>
            <person name="Floch G.L."/>
            <person name="Makela M.R."/>
            <person name="Henrissat B."/>
            <person name="Grigoriev I.V."/>
            <person name="Crouch J.A."/>
            <person name="De Vries R.P."/>
            <person name="Sukno S.A."/>
            <person name="Thon M.R."/>
        </authorList>
    </citation>
    <scope>NUCLEOTIDE SEQUENCE</scope>
    <source>
        <strain evidence="1">CBS 193.32</strain>
    </source>
</reference>
<evidence type="ECO:0000313" key="2">
    <source>
        <dbReference type="Proteomes" id="UP001224890"/>
    </source>
</evidence>
<organism evidence="1 2">
    <name type="scientific">Colletotrichum godetiae</name>
    <dbReference type="NCBI Taxonomy" id="1209918"/>
    <lineage>
        <taxon>Eukaryota</taxon>
        <taxon>Fungi</taxon>
        <taxon>Dikarya</taxon>
        <taxon>Ascomycota</taxon>
        <taxon>Pezizomycotina</taxon>
        <taxon>Sordariomycetes</taxon>
        <taxon>Hypocreomycetidae</taxon>
        <taxon>Glomerellales</taxon>
        <taxon>Glomerellaceae</taxon>
        <taxon>Colletotrichum</taxon>
        <taxon>Colletotrichum acutatum species complex</taxon>
    </lineage>
</organism>
<name>A0AAJ0EZC6_9PEZI</name>
<dbReference type="Proteomes" id="UP001224890">
    <property type="component" value="Unassembled WGS sequence"/>
</dbReference>
<gene>
    <name evidence="1" type="ORF">BDP55DRAFT_748094</name>
</gene>
<dbReference type="AlphaFoldDB" id="A0AAJ0EZC6"/>
<keyword evidence="2" id="KW-1185">Reference proteome</keyword>
<dbReference type="RefSeq" id="XP_060435700.1">
    <property type="nucleotide sequence ID" value="XM_060580585.1"/>
</dbReference>
<dbReference type="EMBL" id="JAHMHR010000003">
    <property type="protein sequence ID" value="KAK1699943.1"/>
    <property type="molecule type" value="Genomic_DNA"/>
</dbReference>
<evidence type="ECO:0000313" key="1">
    <source>
        <dbReference type="EMBL" id="KAK1699943.1"/>
    </source>
</evidence>
<proteinExistence type="predicted"/>
<comment type="caution">
    <text evidence="1">The sequence shown here is derived from an EMBL/GenBank/DDBJ whole genome shotgun (WGS) entry which is preliminary data.</text>
</comment>
<dbReference type="GeneID" id="85465111"/>
<protein>
    <submittedName>
        <fullName evidence="1">Uncharacterized protein</fullName>
    </submittedName>
</protein>
<accession>A0AAJ0EZC6</accession>
<sequence length="230" mass="26433">MYLWRVFDAVGSAFEAYDGRLSDYYFLNQCMRIICEIYGTALLGIMDYSFLLLVLRFDAEEQPWRTLGHDPWGFIMSKYTKIYDVGSTEVYDTQGGDNSGNMDSLDVLNGTTPGQEPNYRLVLRRYGKGARNGIERLDGWKIFGLIVHWVIHDARTGIAAHQLAEKERGIEDPGFELEHLIIYILSLVPMFFSGQTYYDHPGESTIWLIVLEHVNQMLAKLALCRLEEDL</sequence>